<reference evidence="9 10" key="1">
    <citation type="journal article" date="2010" name="Stand. Genomic Sci.">
        <title>Non-contiguous finished genome sequence of Aminomonas paucivorans type strain (GLU-3).</title>
        <authorList>
            <person name="Pitluck S."/>
            <person name="Yasawong M."/>
            <person name="Held B."/>
            <person name="Lapidus A."/>
            <person name="Nolan M."/>
            <person name="Copeland A."/>
            <person name="Lucas S."/>
            <person name="Del Rio T.G."/>
            <person name="Tice H."/>
            <person name="Cheng J.F."/>
            <person name="Chertkov O."/>
            <person name="Goodwin L."/>
            <person name="Tapia R."/>
            <person name="Han C."/>
            <person name="Liolios K."/>
            <person name="Ivanova N."/>
            <person name="Mavromatis K."/>
            <person name="Ovchinnikova G."/>
            <person name="Pati A."/>
            <person name="Chen A."/>
            <person name="Palaniappan K."/>
            <person name="Land M."/>
            <person name="Hauser L."/>
            <person name="Chang Y.J."/>
            <person name="Jeffries C.D."/>
            <person name="Pukall R."/>
            <person name="Spring S."/>
            <person name="Rohde M."/>
            <person name="Sikorski J."/>
            <person name="Goker M."/>
            <person name="Woyke T."/>
            <person name="Bristow J."/>
            <person name="Eisen J.A."/>
            <person name="Markowitz V."/>
            <person name="Hugenholtz P."/>
            <person name="Kyrpides N.C."/>
            <person name="Klenk H.P."/>
        </authorList>
    </citation>
    <scope>NUCLEOTIDE SEQUENCE [LARGE SCALE GENOMIC DNA]</scope>
    <source>
        <strain evidence="9 10">DSM 12260</strain>
    </source>
</reference>
<dbReference type="InterPro" id="IPR036291">
    <property type="entry name" value="NAD(P)-bd_dom_sf"/>
</dbReference>
<evidence type="ECO:0000313" key="10">
    <source>
        <dbReference type="Proteomes" id="UP000005096"/>
    </source>
</evidence>
<dbReference type="PANTHER" id="PTHR43331:SF1">
    <property type="entry name" value="HOMOSERINE DEHYDROGENASE"/>
    <property type="match status" value="1"/>
</dbReference>
<comment type="pathway">
    <text evidence="6">Amino-acid biosynthesis; L-threonine biosynthesis; L-threonine from L-aspartate: step 3/5.</text>
</comment>
<dbReference type="Gene3D" id="3.40.50.720">
    <property type="entry name" value="NAD(P)-binding Rossmann-like Domain"/>
    <property type="match status" value="1"/>
</dbReference>
<name>E3CW27_9BACT</name>
<keyword evidence="10" id="KW-1185">Reference proteome</keyword>
<dbReference type="NCBIfam" id="NF004976">
    <property type="entry name" value="PRK06349.1"/>
    <property type="match status" value="1"/>
</dbReference>
<proteinExistence type="inferred from homology"/>
<dbReference type="GO" id="GO:0009088">
    <property type="term" value="P:threonine biosynthetic process"/>
    <property type="evidence" value="ECO:0007669"/>
    <property type="project" value="UniProtKB-UniPathway"/>
</dbReference>
<dbReference type="OrthoDB" id="9808167at2"/>
<evidence type="ECO:0000313" key="9">
    <source>
        <dbReference type="EMBL" id="EFQ24282.1"/>
    </source>
</evidence>
<evidence type="ECO:0000256" key="3">
    <source>
        <dbReference type="ARBA" id="ARBA00023002"/>
    </source>
</evidence>
<keyword evidence="6" id="KW-0486">Methionine biosynthesis</keyword>
<comment type="pathway">
    <text evidence="6">Amino-acid biosynthesis; L-methionine biosynthesis via de novo pathway; L-homoserine from L-aspartate: step 3/3.</text>
</comment>
<dbReference type="GO" id="GO:0004412">
    <property type="term" value="F:homoserine dehydrogenase activity"/>
    <property type="evidence" value="ECO:0007669"/>
    <property type="project" value="UniProtKB-EC"/>
</dbReference>
<feature type="domain" description="Homoserine dehydrogenase catalytic" evidence="8">
    <location>
        <begin position="157"/>
        <end position="334"/>
    </location>
</feature>
<dbReference type="Pfam" id="PF00742">
    <property type="entry name" value="Homoserine_dh"/>
    <property type="match status" value="1"/>
</dbReference>
<dbReference type="SUPFAM" id="SSF51735">
    <property type="entry name" value="NAD(P)-binding Rossmann-fold domains"/>
    <property type="match status" value="1"/>
</dbReference>
<protein>
    <recommendedName>
        <fullName evidence="2 6">Homoserine dehydrogenase</fullName>
        <ecNumber evidence="2 6">1.1.1.3</ecNumber>
    </recommendedName>
</protein>
<evidence type="ECO:0000256" key="4">
    <source>
        <dbReference type="PIRSR" id="PIRSR036497-1"/>
    </source>
</evidence>
<evidence type="ECO:0000256" key="6">
    <source>
        <dbReference type="RuleBase" id="RU000579"/>
    </source>
</evidence>
<feature type="active site" description="Proton donor" evidence="4">
    <location>
        <position position="224"/>
    </location>
</feature>
<comment type="catalytic activity">
    <reaction evidence="6">
        <text>L-homoserine + NADP(+) = L-aspartate 4-semialdehyde + NADPH + H(+)</text>
        <dbReference type="Rhea" id="RHEA:15761"/>
        <dbReference type="ChEBI" id="CHEBI:15378"/>
        <dbReference type="ChEBI" id="CHEBI:57476"/>
        <dbReference type="ChEBI" id="CHEBI:57783"/>
        <dbReference type="ChEBI" id="CHEBI:58349"/>
        <dbReference type="ChEBI" id="CHEBI:537519"/>
        <dbReference type="EC" id="1.1.1.3"/>
    </reaction>
</comment>
<dbReference type="UniPathway" id="UPA00051">
    <property type="reaction ID" value="UER00465"/>
</dbReference>
<dbReference type="STRING" id="584708.Apau_1868"/>
<dbReference type="FunFam" id="3.30.360.10:FF:000005">
    <property type="entry name" value="Homoserine dehydrogenase"/>
    <property type="match status" value="1"/>
</dbReference>
<evidence type="ECO:0000256" key="1">
    <source>
        <dbReference type="ARBA" id="ARBA00006753"/>
    </source>
</evidence>
<organism evidence="9 10">
    <name type="scientific">Aminomonas paucivorans DSM 12260</name>
    <dbReference type="NCBI Taxonomy" id="584708"/>
    <lineage>
        <taxon>Bacteria</taxon>
        <taxon>Thermotogati</taxon>
        <taxon>Synergistota</taxon>
        <taxon>Synergistia</taxon>
        <taxon>Synergistales</taxon>
        <taxon>Synergistaceae</taxon>
        <taxon>Aminomonas</taxon>
    </lineage>
</organism>
<dbReference type="InterPro" id="IPR001342">
    <property type="entry name" value="HDH_cat"/>
</dbReference>
<dbReference type="UniPathway" id="UPA00050">
    <property type="reaction ID" value="UER00063"/>
</dbReference>
<dbReference type="PIRSF" id="PIRSF036497">
    <property type="entry name" value="HDH_short"/>
    <property type="match status" value="1"/>
</dbReference>
<accession>E3CW27</accession>
<dbReference type="RefSeq" id="WP_006301514.1">
    <property type="nucleotide sequence ID" value="NZ_CM001022.1"/>
</dbReference>
<comment type="similarity">
    <text evidence="1 7">Belongs to the homoserine dehydrogenase family.</text>
</comment>
<evidence type="ECO:0000256" key="5">
    <source>
        <dbReference type="PIRSR" id="PIRSR036497-2"/>
    </source>
</evidence>
<evidence type="ECO:0000256" key="2">
    <source>
        <dbReference type="ARBA" id="ARBA00013213"/>
    </source>
</evidence>
<keyword evidence="6" id="KW-0028">Amino-acid biosynthesis</keyword>
<dbReference type="PaxDb" id="584708-Apau_1868"/>
<dbReference type="PROSITE" id="PS01042">
    <property type="entry name" value="HOMOSER_DHGENASE"/>
    <property type="match status" value="1"/>
</dbReference>
<dbReference type="EMBL" id="CM001022">
    <property type="protein sequence ID" value="EFQ24282.1"/>
    <property type="molecule type" value="Genomic_DNA"/>
</dbReference>
<feature type="binding site" evidence="5">
    <location>
        <begin position="9"/>
        <end position="14"/>
    </location>
    <ligand>
        <name>NADP(+)</name>
        <dbReference type="ChEBI" id="CHEBI:58349"/>
    </ligand>
</feature>
<dbReference type="Gene3D" id="3.30.360.10">
    <property type="entry name" value="Dihydrodipicolinate Reductase, domain 2"/>
    <property type="match status" value="1"/>
</dbReference>
<keyword evidence="3 6" id="KW-0560">Oxidoreductase</keyword>
<keyword evidence="5 6" id="KW-0521">NADP</keyword>
<feature type="binding site" evidence="5">
    <location>
        <position position="125"/>
    </location>
    <ligand>
        <name>NADPH</name>
        <dbReference type="ChEBI" id="CHEBI:57783"/>
    </ligand>
</feature>
<evidence type="ECO:0000259" key="8">
    <source>
        <dbReference type="Pfam" id="PF00742"/>
    </source>
</evidence>
<evidence type="ECO:0000256" key="7">
    <source>
        <dbReference type="RuleBase" id="RU004171"/>
    </source>
</evidence>
<dbReference type="SUPFAM" id="SSF55347">
    <property type="entry name" value="Glyceraldehyde-3-phosphate dehydrogenase-like, C-terminal domain"/>
    <property type="match status" value="1"/>
</dbReference>
<dbReference type="GO" id="GO:0009086">
    <property type="term" value="P:methionine biosynthetic process"/>
    <property type="evidence" value="ECO:0007669"/>
    <property type="project" value="UniProtKB-KW"/>
</dbReference>
<gene>
    <name evidence="9" type="ORF">Apau_1868</name>
</gene>
<dbReference type="HOGENOM" id="CLU_009116_1_2_0"/>
<dbReference type="InterPro" id="IPR022697">
    <property type="entry name" value="HDH_short"/>
</dbReference>
<dbReference type="InterPro" id="IPR019811">
    <property type="entry name" value="HDH_CS"/>
</dbReference>
<dbReference type="EC" id="1.1.1.3" evidence="2 6"/>
<feature type="binding site" evidence="5">
    <location>
        <position position="101"/>
    </location>
    <ligand>
        <name>NADPH</name>
        <dbReference type="ChEBI" id="CHEBI:57783"/>
    </ligand>
</feature>
<dbReference type="eggNOG" id="COG0460">
    <property type="taxonomic scope" value="Bacteria"/>
</dbReference>
<dbReference type="AlphaFoldDB" id="E3CW27"/>
<keyword evidence="6" id="KW-0791">Threonine biosynthesis</keyword>
<sequence>MTWKLALAGCGNVGTALLEILHRKGAELATRHGFDCRVCLVTDPLRGVALNPEGLDLGTLLEKLRNGGTFNGLPEGLGSFESLLARSGANLFADATPTNLTTGEPGLTHLRVALSRGVHATTSSKGPLAVAAEELESLAKRHGALFRYEGAVMSGTPLVALIRENLAGCAVTKVEGILNGTTNYMLTRMEEGLSYGEALAEAQGKGYAEADPTADVEGWDAAVKVAILSRVVSGVALPVDRVDRTGISALTPEDLRTAKEEGRRIRLVATLIPDPESPVAKVAPERLPLDHPLASVRGATNAATLHTDHLGPITITGPGAGRTETGQALLTDLLAIARLAREEN</sequence>
<feature type="binding site" evidence="5">
    <location>
        <position position="209"/>
    </location>
    <ligand>
        <name>L-homoserine</name>
        <dbReference type="ChEBI" id="CHEBI:57476"/>
    </ligand>
</feature>
<dbReference type="Proteomes" id="UP000005096">
    <property type="component" value="Chromosome"/>
</dbReference>
<dbReference type="NCBIfam" id="NF004912">
    <property type="entry name" value="PRK06270.1"/>
    <property type="match status" value="1"/>
</dbReference>
<dbReference type="PANTHER" id="PTHR43331">
    <property type="entry name" value="HOMOSERINE DEHYDROGENASE"/>
    <property type="match status" value="1"/>
</dbReference>